<evidence type="ECO:0000256" key="6">
    <source>
        <dbReference type="SAM" id="MobiDB-lite"/>
    </source>
</evidence>
<comment type="subcellular location">
    <subcellularLocation>
        <location evidence="5">Nucleus</location>
        <location evidence="5">Nucleolus</location>
    </subcellularLocation>
    <subcellularLocation>
        <location evidence="5">Nucleus</location>
        <location evidence="5">Nucleoplasm</location>
    </subcellularLocation>
</comment>
<comment type="similarity">
    <text evidence="1 5">Belongs to the NOP53 family.</text>
</comment>
<evidence type="ECO:0000256" key="4">
    <source>
        <dbReference type="ARBA" id="ARBA00023242"/>
    </source>
</evidence>
<accession>A0A6G1K8U8</accession>
<dbReference type="AlphaFoldDB" id="A0A6G1K8U8"/>
<dbReference type="Pfam" id="PF07767">
    <property type="entry name" value="Nop53"/>
    <property type="match status" value="1"/>
</dbReference>
<dbReference type="EMBL" id="MU005771">
    <property type="protein sequence ID" value="KAF2708892.1"/>
    <property type="molecule type" value="Genomic_DNA"/>
</dbReference>
<feature type="compositionally biased region" description="Acidic residues" evidence="6">
    <location>
        <begin position="242"/>
        <end position="263"/>
    </location>
</feature>
<evidence type="ECO:0000256" key="5">
    <source>
        <dbReference type="PIRNR" id="PIRNR017302"/>
    </source>
</evidence>
<proteinExistence type="inferred from homology"/>
<dbReference type="PANTHER" id="PTHR14211:SF7">
    <property type="entry name" value="RIBOSOME BIOGENESIS PROTEIN NOP53"/>
    <property type="match status" value="1"/>
</dbReference>
<dbReference type="InterPro" id="IPR011687">
    <property type="entry name" value="Nop53/GLTSCR2"/>
</dbReference>
<organism evidence="7 8">
    <name type="scientific">Pleomassaria siparia CBS 279.74</name>
    <dbReference type="NCBI Taxonomy" id="1314801"/>
    <lineage>
        <taxon>Eukaryota</taxon>
        <taxon>Fungi</taxon>
        <taxon>Dikarya</taxon>
        <taxon>Ascomycota</taxon>
        <taxon>Pezizomycotina</taxon>
        <taxon>Dothideomycetes</taxon>
        <taxon>Pleosporomycetidae</taxon>
        <taxon>Pleosporales</taxon>
        <taxon>Pleomassariaceae</taxon>
        <taxon>Pleomassaria</taxon>
    </lineage>
</organism>
<protein>
    <recommendedName>
        <fullName evidence="2 5">Ribosome biogenesis protein NOP53</fullName>
    </recommendedName>
</protein>
<feature type="compositionally biased region" description="Basic residues" evidence="6">
    <location>
        <begin position="14"/>
        <end position="23"/>
    </location>
</feature>
<evidence type="ECO:0000256" key="2">
    <source>
        <dbReference type="ARBA" id="ARBA00018339"/>
    </source>
</evidence>
<evidence type="ECO:0000256" key="1">
    <source>
        <dbReference type="ARBA" id="ARBA00008838"/>
    </source>
</evidence>
<keyword evidence="4 5" id="KW-0539">Nucleus</keyword>
<evidence type="ECO:0000313" key="8">
    <source>
        <dbReference type="Proteomes" id="UP000799428"/>
    </source>
</evidence>
<feature type="region of interest" description="Disordered" evidence="6">
    <location>
        <begin position="1"/>
        <end position="23"/>
    </location>
</feature>
<feature type="region of interest" description="Disordered" evidence="6">
    <location>
        <begin position="226"/>
        <end position="309"/>
    </location>
</feature>
<name>A0A6G1K8U8_9PLEO</name>
<dbReference type="PANTHER" id="PTHR14211">
    <property type="entry name" value="GLIOMA SUPPRESSOR CANDIDATE REGION GENE 2"/>
    <property type="match status" value="1"/>
</dbReference>
<dbReference type="GO" id="GO:0008097">
    <property type="term" value="F:5S rRNA binding"/>
    <property type="evidence" value="ECO:0007669"/>
    <property type="project" value="TreeGrafter"/>
</dbReference>
<comment type="function">
    <text evidence="5">May play a role in ribosome biogenesis.</text>
</comment>
<dbReference type="PIRSF" id="PIRSF017302">
    <property type="entry name" value="Gltscr2"/>
    <property type="match status" value="1"/>
</dbReference>
<dbReference type="GO" id="GO:0006364">
    <property type="term" value="P:rRNA processing"/>
    <property type="evidence" value="ECO:0007669"/>
    <property type="project" value="TreeGrafter"/>
</dbReference>
<keyword evidence="8" id="KW-1185">Reference proteome</keyword>
<evidence type="ECO:0000256" key="3">
    <source>
        <dbReference type="ARBA" id="ARBA00022517"/>
    </source>
</evidence>
<dbReference type="Proteomes" id="UP000799428">
    <property type="component" value="Unassembled WGS sequence"/>
</dbReference>
<feature type="region of interest" description="Disordered" evidence="6">
    <location>
        <begin position="138"/>
        <end position="161"/>
    </location>
</feature>
<gene>
    <name evidence="7" type="ORF">K504DRAFT_482367</name>
</gene>
<dbReference type="GO" id="GO:0005730">
    <property type="term" value="C:nucleolus"/>
    <property type="evidence" value="ECO:0007669"/>
    <property type="project" value="UniProtKB-SubCell"/>
</dbReference>
<feature type="region of interest" description="Disordered" evidence="6">
    <location>
        <begin position="176"/>
        <end position="197"/>
    </location>
</feature>
<keyword evidence="3 5" id="KW-0690">Ribosome biogenesis</keyword>
<dbReference type="GO" id="GO:0005654">
    <property type="term" value="C:nucleoplasm"/>
    <property type="evidence" value="ECO:0007669"/>
    <property type="project" value="UniProtKB-SubCell"/>
</dbReference>
<feature type="compositionally biased region" description="Basic and acidic residues" evidence="6">
    <location>
        <begin position="290"/>
        <end position="308"/>
    </location>
</feature>
<dbReference type="OrthoDB" id="5072at2759"/>
<evidence type="ECO:0000313" key="7">
    <source>
        <dbReference type="EMBL" id="KAF2708892.1"/>
    </source>
</evidence>
<reference evidence="7" key="1">
    <citation type="journal article" date="2020" name="Stud. Mycol.">
        <title>101 Dothideomycetes genomes: a test case for predicting lifestyles and emergence of pathogens.</title>
        <authorList>
            <person name="Haridas S."/>
            <person name="Albert R."/>
            <person name="Binder M."/>
            <person name="Bloem J."/>
            <person name="Labutti K."/>
            <person name="Salamov A."/>
            <person name="Andreopoulos B."/>
            <person name="Baker S."/>
            <person name="Barry K."/>
            <person name="Bills G."/>
            <person name="Bluhm B."/>
            <person name="Cannon C."/>
            <person name="Castanera R."/>
            <person name="Culley D."/>
            <person name="Daum C."/>
            <person name="Ezra D."/>
            <person name="Gonzalez J."/>
            <person name="Henrissat B."/>
            <person name="Kuo A."/>
            <person name="Liang C."/>
            <person name="Lipzen A."/>
            <person name="Lutzoni F."/>
            <person name="Magnuson J."/>
            <person name="Mondo S."/>
            <person name="Nolan M."/>
            <person name="Ohm R."/>
            <person name="Pangilinan J."/>
            <person name="Park H.-J."/>
            <person name="Ramirez L."/>
            <person name="Alfaro M."/>
            <person name="Sun H."/>
            <person name="Tritt A."/>
            <person name="Yoshinaga Y."/>
            <person name="Zwiers L.-H."/>
            <person name="Turgeon B."/>
            <person name="Goodwin S."/>
            <person name="Spatafora J."/>
            <person name="Crous P."/>
            <person name="Grigoriev I."/>
        </authorList>
    </citation>
    <scope>NUCLEOTIDE SEQUENCE</scope>
    <source>
        <strain evidence="7">CBS 279.74</strain>
    </source>
</reference>
<sequence length="427" mass="48352">MATTEAAPAQYKQPSRKGKKAWRKNVDVTQVQDGLEEVRDQIIQGGVISEKTADQLFAIDTSGSPAIAKAYNKRNKPLKVDEILAQRSAIPAVGSRKRLAEFNDPRSNKKRLSYKEYDKLRAVAYGGDQVQKDIVKIGDPADHDPWATEETNNDPKTSFLDPKFVKREPVTLKQAPVSLSKSGKPIPAVRKPDAGRSYNPLVSDWVSLYEREGEKEIEAEKKRLKEAEEEAAAMERAIAAAEEAEQESDNNESAWESEWEGFSDAENNSLKVKRPERKTPAQRNKIKRRKEAERKAVHDAKVKAKEQQLQHVKQLAKSIKEKESARAAALAAVQQVESSDEEGEEVLRRKRFGRHPIPAAPLEVVLPDELQDSLRRLKPEGNLLHDRMRNMIVNGKVESRRQIAFHKQAKTTVTEKWSYKDWTLDKL</sequence>
<dbReference type="GO" id="GO:0000027">
    <property type="term" value="P:ribosomal large subunit assembly"/>
    <property type="evidence" value="ECO:0007669"/>
    <property type="project" value="UniProtKB-UniRule"/>
</dbReference>